<organism evidence="2">
    <name type="scientific">gut metagenome</name>
    <dbReference type="NCBI Taxonomy" id="749906"/>
    <lineage>
        <taxon>unclassified sequences</taxon>
        <taxon>metagenomes</taxon>
        <taxon>organismal metagenomes</taxon>
    </lineage>
</organism>
<dbReference type="InterPro" id="IPR036938">
    <property type="entry name" value="PAP2/HPO_sf"/>
</dbReference>
<keyword evidence="2" id="KW-0378">Hydrolase</keyword>
<dbReference type="GO" id="GO:0008962">
    <property type="term" value="F:phosphatidylglycerophosphatase activity"/>
    <property type="evidence" value="ECO:0007669"/>
    <property type="project" value="UniProtKB-EC"/>
</dbReference>
<dbReference type="EMBL" id="AMCI01000151">
    <property type="protein sequence ID" value="EJX10597.1"/>
    <property type="molecule type" value="Genomic_DNA"/>
</dbReference>
<protein>
    <submittedName>
        <fullName evidence="2">Phosphatidic acid phosphatase type 2/haloperoxidase</fullName>
        <ecNumber evidence="2">3.1.3.27</ecNumber>
    </submittedName>
</protein>
<dbReference type="PANTHER" id="PTHR14969">
    <property type="entry name" value="SPHINGOSINE-1-PHOSPHATE PHOSPHOHYDROLASE"/>
    <property type="match status" value="1"/>
</dbReference>
<dbReference type="PANTHER" id="PTHR14969:SF13">
    <property type="entry name" value="AT30094P"/>
    <property type="match status" value="1"/>
</dbReference>
<evidence type="ECO:0000259" key="1">
    <source>
        <dbReference type="SMART" id="SM00014"/>
    </source>
</evidence>
<dbReference type="AlphaFoldDB" id="J9GQJ5"/>
<dbReference type="GO" id="GO:0004601">
    <property type="term" value="F:peroxidase activity"/>
    <property type="evidence" value="ECO:0007669"/>
    <property type="project" value="UniProtKB-KW"/>
</dbReference>
<dbReference type="Gene3D" id="1.20.144.10">
    <property type="entry name" value="Phosphatidic acid phosphatase type 2/haloperoxidase"/>
    <property type="match status" value="1"/>
</dbReference>
<accession>J9GQJ5</accession>
<reference evidence="2" key="1">
    <citation type="journal article" date="2012" name="PLoS ONE">
        <title>Gene sets for utilization of primary and secondary nutrition supplies in the distal gut of endangered iberian lynx.</title>
        <authorList>
            <person name="Alcaide M."/>
            <person name="Messina E."/>
            <person name="Richter M."/>
            <person name="Bargiela R."/>
            <person name="Peplies J."/>
            <person name="Huws S.A."/>
            <person name="Newbold C.J."/>
            <person name="Golyshin P.N."/>
            <person name="Simon M.A."/>
            <person name="Lopez G."/>
            <person name="Yakimov M.M."/>
            <person name="Ferrer M."/>
        </authorList>
    </citation>
    <scope>NUCLEOTIDE SEQUENCE</scope>
</reference>
<feature type="domain" description="Phosphatidic acid phosphatase type 2/haloperoxidase" evidence="1">
    <location>
        <begin position="58"/>
        <end position="153"/>
    </location>
</feature>
<gene>
    <name evidence="2" type="ORF">EVA_00907</name>
</gene>
<proteinExistence type="predicted"/>
<sequence>MYKMPLLLFLFLGILCSPLSAQSRSGIDKSTDALMFVPAATGLVLTLCNKDKPGFRQLALSGATALAANYLLELSIKKRRPDGSGSHAFPSTHAAVSFAGATFVQQRYGWKWGLPAYLVSTYVAWGRIYAKKHDIWDVLAGAAIGAGSSFLFTRPIAKDNALTLAPLATQDGAGLYLGLRF</sequence>
<dbReference type="InterPro" id="IPR000326">
    <property type="entry name" value="PAP2/HPO"/>
</dbReference>
<dbReference type="SMART" id="SM00014">
    <property type="entry name" value="acidPPc"/>
    <property type="match status" value="1"/>
</dbReference>
<keyword evidence="2" id="KW-0575">Peroxidase</keyword>
<dbReference type="SUPFAM" id="SSF48317">
    <property type="entry name" value="Acid phosphatase/Vanadium-dependent haloperoxidase"/>
    <property type="match status" value="1"/>
</dbReference>
<dbReference type="Pfam" id="PF01569">
    <property type="entry name" value="PAP2"/>
    <property type="match status" value="1"/>
</dbReference>
<comment type="caution">
    <text evidence="2">The sequence shown here is derived from an EMBL/GenBank/DDBJ whole genome shotgun (WGS) entry which is preliminary data.</text>
</comment>
<evidence type="ECO:0000313" key="2">
    <source>
        <dbReference type="EMBL" id="EJX10597.1"/>
    </source>
</evidence>
<dbReference type="EC" id="3.1.3.27" evidence="2"/>
<name>J9GQJ5_9ZZZZ</name>
<keyword evidence="2" id="KW-0560">Oxidoreductase</keyword>
<dbReference type="CDD" id="cd03394">
    <property type="entry name" value="PAP2_like_5"/>
    <property type="match status" value="1"/>
</dbReference>